<keyword evidence="1" id="KW-0663">Pyridoxal phosphate</keyword>
<evidence type="ECO:0008006" key="3">
    <source>
        <dbReference type="Google" id="ProtNLM"/>
    </source>
</evidence>
<dbReference type="Pfam" id="PF01041">
    <property type="entry name" value="DegT_DnrJ_EryC1"/>
    <property type="match status" value="1"/>
</dbReference>
<evidence type="ECO:0000256" key="1">
    <source>
        <dbReference type="ARBA" id="ARBA00022898"/>
    </source>
</evidence>
<feature type="non-terminal residue" evidence="2">
    <location>
        <position position="175"/>
    </location>
</feature>
<accession>A0A382GPQ4</accession>
<organism evidence="2">
    <name type="scientific">marine metagenome</name>
    <dbReference type="NCBI Taxonomy" id="408172"/>
    <lineage>
        <taxon>unclassified sequences</taxon>
        <taxon>metagenomes</taxon>
        <taxon>ecological metagenomes</taxon>
    </lineage>
</organism>
<sequence>VASGTDALQLALRTLGVAQGDEVVTTPHTAVATATAVDLCGATPVFVDIEPDSYTLDPQQLESAITDRTRVIIPVHIYGHSADLDPILEIARRHGAFVLEDCSQSHGALYKQRRTGAWGDIAVFSLYPTKNLGALGDGGVVVTDRVDLAERARLMREYGWQDRYVSAFVGMNSRL</sequence>
<proteinExistence type="predicted"/>
<dbReference type="GO" id="GO:0008483">
    <property type="term" value="F:transaminase activity"/>
    <property type="evidence" value="ECO:0007669"/>
    <property type="project" value="TreeGrafter"/>
</dbReference>
<name>A0A382GPQ4_9ZZZZ</name>
<feature type="non-terminal residue" evidence="2">
    <location>
        <position position="1"/>
    </location>
</feature>
<evidence type="ECO:0000313" key="2">
    <source>
        <dbReference type="EMBL" id="SVB76969.1"/>
    </source>
</evidence>
<dbReference type="PANTHER" id="PTHR30244:SF36">
    <property type="entry name" value="3-OXO-GLUCOSE-6-PHOSPHATE:GLUTAMATE AMINOTRANSFERASE"/>
    <property type="match status" value="1"/>
</dbReference>
<dbReference type="InterPro" id="IPR000653">
    <property type="entry name" value="DegT/StrS_aminotransferase"/>
</dbReference>
<dbReference type="SUPFAM" id="SSF53383">
    <property type="entry name" value="PLP-dependent transferases"/>
    <property type="match status" value="1"/>
</dbReference>
<dbReference type="AlphaFoldDB" id="A0A382GPQ4"/>
<dbReference type="EMBL" id="UINC01056670">
    <property type="protein sequence ID" value="SVB76969.1"/>
    <property type="molecule type" value="Genomic_DNA"/>
</dbReference>
<dbReference type="InterPro" id="IPR015424">
    <property type="entry name" value="PyrdxlP-dep_Trfase"/>
</dbReference>
<dbReference type="Gene3D" id="3.40.640.10">
    <property type="entry name" value="Type I PLP-dependent aspartate aminotransferase-like (Major domain)"/>
    <property type="match status" value="1"/>
</dbReference>
<dbReference type="GO" id="GO:0000271">
    <property type="term" value="P:polysaccharide biosynthetic process"/>
    <property type="evidence" value="ECO:0007669"/>
    <property type="project" value="TreeGrafter"/>
</dbReference>
<gene>
    <name evidence="2" type="ORF">METZ01_LOCUS229823</name>
</gene>
<dbReference type="InterPro" id="IPR015421">
    <property type="entry name" value="PyrdxlP-dep_Trfase_major"/>
</dbReference>
<protein>
    <recommendedName>
        <fullName evidence="3">Erythromycin biosynthesis sensory transduction protein eryC1</fullName>
    </recommendedName>
</protein>
<dbReference type="GO" id="GO:0030170">
    <property type="term" value="F:pyridoxal phosphate binding"/>
    <property type="evidence" value="ECO:0007669"/>
    <property type="project" value="TreeGrafter"/>
</dbReference>
<reference evidence="2" key="1">
    <citation type="submission" date="2018-05" db="EMBL/GenBank/DDBJ databases">
        <authorList>
            <person name="Lanie J.A."/>
            <person name="Ng W.-L."/>
            <person name="Kazmierczak K.M."/>
            <person name="Andrzejewski T.M."/>
            <person name="Davidsen T.M."/>
            <person name="Wayne K.J."/>
            <person name="Tettelin H."/>
            <person name="Glass J.I."/>
            <person name="Rusch D."/>
            <person name="Podicherti R."/>
            <person name="Tsui H.-C.T."/>
            <person name="Winkler M.E."/>
        </authorList>
    </citation>
    <scope>NUCLEOTIDE SEQUENCE</scope>
</reference>
<dbReference type="PANTHER" id="PTHR30244">
    <property type="entry name" value="TRANSAMINASE"/>
    <property type="match status" value="1"/>
</dbReference>